<dbReference type="InterPro" id="IPR015353">
    <property type="entry name" value="Rubisco_LSMT_subst-bd"/>
</dbReference>
<keyword evidence="1" id="KW-0489">Methyltransferase</keyword>
<dbReference type="Gene3D" id="3.90.1420.10">
    <property type="entry name" value="Rubisco LSMT, substrate-binding domain"/>
    <property type="match status" value="1"/>
</dbReference>
<sequence length="706" mass="72162">MPHEELAGWCEQHGVVLNGIAAGFVEEGWRGVIATKDLAPDDVVLRVPERLLLTTRSAVRDPALAAALLRASAPSDPRQHPSASSSLNAGLSPHQVLACHLLLEVSRGAASFWWPYLRQLPRSYSSLPNFAAADAAELQLRHARDAAETAAERAEEEWRGALPVLQHLGLPKRFAGLRAWLWAACTLHSRTMYLPWCPAGALTPFGDLHNYQPPPPPYTPSLGGAPPGVGGAGVGVRGAGGSAGDAATAVSGGTSEGAAGGAAADQACGAQGAAAAAAAPQAVEASDGALLGTLPPLHALAVTDAATCAAAESSGEAFGALAACSSSLASEEGRAALTSTADGGDDGGCGIGPGCSGAVAVAVPPLSERPPGPVGAAVSLGCSKDGCSSTGGIARTDASGVEAVLGGGSGGRAESDGGRQGGASGAALDAGGGCTSAAEVGAVAAAPDEVDASIAGDGTWDEAAQQYCIIVRRPYGIGEQIMLCYGRHTNLELLEHYGFVLEANPHDTAPLDPALLPLPDSARYAPGAPPLAPADCFLHANGQPSWQLLHLLRYCAATPPERRSWGHKLAAGERVSQEGDRRVLSWLYAACSKQLTGMGTSLQHDQQLLQQQQQEQEQKKPAAEQQGQALRGPEVAEAQQQVDAAPAGSAALSDGLTCSGLALQWRILHKRTLLRAMSCAEAVLGPQQRQPGRLSLAELQRRLRPA</sequence>
<evidence type="ECO:0000256" key="4">
    <source>
        <dbReference type="SAM" id="MobiDB-lite"/>
    </source>
</evidence>
<dbReference type="InterPro" id="IPR050600">
    <property type="entry name" value="SETD3_SETD6_MTase"/>
</dbReference>
<organism evidence="6 7">
    <name type="scientific">Tetrabaena socialis</name>
    <dbReference type="NCBI Taxonomy" id="47790"/>
    <lineage>
        <taxon>Eukaryota</taxon>
        <taxon>Viridiplantae</taxon>
        <taxon>Chlorophyta</taxon>
        <taxon>core chlorophytes</taxon>
        <taxon>Chlorophyceae</taxon>
        <taxon>CS clade</taxon>
        <taxon>Chlamydomonadales</taxon>
        <taxon>Tetrabaenaceae</taxon>
        <taxon>Tetrabaena</taxon>
    </lineage>
</organism>
<dbReference type="InterPro" id="IPR046341">
    <property type="entry name" value="SET_dom_sf"/>
</dbReference>
<dbReference type="Gene3D" id="3.90.1410.10">
    <property type="entry name" value="set domain protein methyltransferase, domain 1"/>
    <property type="match status" value="2"/>
</dbReference>
<dbReference type="AlphaFoldDB" id="A0A2J7ZY36"/>
<evidence type="ECO:0000313" key="7">
    <source>
        <dbReference type="Proteomes" id="UP000236333"/>
    </source>
</evidence>
<accession>A0A2J7ZY36</accession>
<evidence type="ECO:0000259" key="5">
    <source>
        <dbReference type="Pfam" id="PF09273"/>
    </source>
</evidence>
<name>A0A2J7ZY36_9CHLO</name>
<feature type="compositionally biased region" description="Low complexity" evidence="4">
    <location>
        <begin position="606"/>
        <end position="615"/>
    </location>
</feature>
<feature type="domain" description="Rubisco LSMT substrate-binding" evidence="5">
    <location>
        <begin position="542"/>
        <end position="631"/>
    </location>
</feature>
<dbReference type="Proteomes" id="UP000236333">
    <property type="component" value="Unassembled WGS sequence"/>
</dbReference>
<keyword evidence="3" id="KW-0949">S-adenosyl-L-methionine</keyword>
<feature type="region of interest" description="Disordered" evidence="4">
    <location>
        <begin position="606"/>
        <end position="642"/>
    </location>
</feature>
<dbReference type="GO" id="GO:0032259">
    <property type="term" value="P:methylation"/>
    <property type="evidence" value="ECO:0007669"/>
    <property type="project" value="UniProtKB-KW"/>
</dbReference>
<dbReference type="SUPFAM" id="SSF81822">
    <property type="entry name" value="RuBisCo LSMT C-terminal, substrate-binding domain"/>
    <property type="match status" value="1"/>
</dbReference>
<dbReference type="EMBL" id="PGGS01000326">
    <property type="protein sequence ID" value="PNH05183.1"/>
    <property type="molecule type" value="Genomic_DNA"/>
</dbReference>
<gene>
    <name evidence="6" type="ORF">TSOC_008625</name>
</gene>
<comment type="caution">
    <text evidence="6">The sequence shown here is derived from an EMBL/GenBank/DDBJ whole genome shotgun (WGS) entry which is preliminary data.</text>
</comment>
<keyword evidence="2" id="KW-0808">Transferase</keyword>
<dbReference type="InterPro" id="IPR036464">
    <property type="entry name" value="Rubisco_LSMT_subst-bd_sf"/>
</dbReference>
<dbReference type="GO" id="GO:0016279">
    <property type="term" value="F:protein-lysine N-methyltransferase activity"/>
    <property type="evidence" value="ECO:0007669"/>
    <property type="project" value="TreeGrafter"/>
</dbReference>
<protein>
    <submittedName>
        <fullName evidence="6">Protein SET DOMAIN GROUP 40</fullName>
    </submittedName>
</protein>
<reference evidence="6 7" key="1">
    <citation type="journal article" date="2017" name="Mol. Biol. Evol.">
        <title>The 4-celled Tetrabaena socialis nuclear genome reveals the essential components for genetic control of cell number at the origin of multicellularity in the volvocine lineage.</title>
        <authorList>
            <person name="Featherston J."/>
            <person name="Arakaki Y."/>
            <person name="Hanschen E.R."/>
            <person name="Ferris P.J."/>
            <person name="Michod R.E."/>
            <person name="Olson B.J.S.C."/>
            <person name="Nozaki H."/>
            <person name="Durand P.M."/>
        </authorList>
    </citation>
    <scope>NUCLEOTIDE SEQUENCE [LARGE SCALE GENOMIC DNA]</scope>
    <source>
        <strain evidence="6 7">NIES-571</strain>
    </source>
</reference>
<dbReference type="OrthoDB" id="441812at2759"/>
<evidence type="ECO:0000256" key="3">
    <source>
        <dbReference type="ARBA" id="ARBA00022691"/>
    </source>
</evidence>
<dbReference type="SUPFAM" id="SSF82199">
    <property type="entry name" value="SET domain"/>
    <property type="match status" value="2"/>
</dbReference>
<dbReference type="PANTHER" id="PTHR13271">
    <property type="entry name" value="UNCHARACTERIZED PUTATIVE METHYLTRANSFERASE"/>
    <property type="match status" value="1"/>
</dbReference>
<feature type="region of interest" description="Disordered" evidence="4">
    <location>
        <begin position="405"/>
        <end position="426"/>
    </location>
</feature>
<feature type="compositionally biased region" description="Low complexity" evidence="4">
    <location>
        <begin position="623"/>
        <end position="642"/>
    </location>
</feature>
<evidence type="ECO:0000256" key="1">
    <source>
        <dbReference type="ARBA" id="ARBA00022603"/>
    </source>
</evidence>
<dbReference type="Pfam" id="PF09273">
    <property type="entry name" value="Rubis-subs-bind"/>
    <property type="match status" value="1"/>
</dbReference>
<evidence type="ECO:0000313" key="6">
    <source>
        <dbReference type="EMBL" id="PNH05183.1"/>
    </source>
</evidence>
<keyword evidence="7" id="KW-1185">Reference proteome</keyword>
<dbReference type="PANTHER" id="PTHR13271:SF140">
    <property type="entry name" value="SET DOMAIN-CONTAINING PROTEIN"/>
    <property type="match status" value="1"/>
</dbReference>
<evidence type="ECO:0000256" key="2">
    <source>
        <dbReference type="ARBA" id="ARBA00022679"/>
    </source>
</evidence>
<proteinExistence type="predicted"/>
<dbReference type="CDD" id="cd10527">
    <property type="entry name" value="SET_LSMT"/>
    <property type="match status" value="1"/>
</dbReference>